<dbReference type="PANTHER" id="PTHR48085">
    <property type="entry name" value="CADMIUM/ZINC-TRANSPORTING ATPASE HMA2-RELATED"/>
    <property type="match status" value="1"/>
</dbReference>
<reference evidence="16" key="1">
    <citation type="submission" date="2016-11" db="EMBL/GenBank/DDBJ databases">
        <authorList>
            <person name="Varghese N."/>
            <person name="Submissions S."/>
        </authorList>
    </citation>
    <scope>NUCLEOTIDE SEQUENCE [LARGE SCALE GENOMIC DNA]</scope>
    <source>
        <strain evidence="16">DSM 18802</strain>
    </source>
</reference>
<dbReference type="FunFam" id="2.70.150.10:FF:000002">
    <property type="entry name" value="Copper-transporting ATPase 1, putative"/>
    <property type="match status" value="1"/>
</dbReference>
<dbReference type="EC" id="7.2.2.21" evidence="11"/>
<dbReference type="InterPro" id="IPR023298">
    <property type="entry name" value="ATPase_P-typ_TM_dom_sf"/>
</dbReference>
<evidence type="ECO:0000313" key="16">
    <source>
        <dbReference type="Proteomes" id="UP000184375"/>
    </source>
</evidence>
<comment type="catalytic activity">
    <reaction evidence="12">
        <text>Cd(2+)(in) + ATP + H2O = Cd(2+)(out) + ADP + phosphate + H(+)</text>
        <dbReference type="Rhea" id="RHEA:12132"/>
        <dbReference type="ChEBI" id="CHEBI:15377"/>
        <dbReference type="ChEBI" id="CHEBI:15378"/>
        <dbReference type="ChEBI" id="CHEBI:30616"/>
        <dbReference type="ChEBI" id="CHEBI:43474"/>
        <dbReference type="ChEBI" id="CHEBI:48775"/>
        <dbReference type="ChEBI" id="CHEBI:456216"/>
        <dbReference type="EC" id="7.2.2.21"/>
    </reaction>
</comment>
<dbReference type="STRING" id="447595.SAMN05660826_01432"/>
<feature type="transmembrane region" description="Helical" evidence="13">
    <location>
        <begin position="343"/>
        <end position="367"/>
    </location>
</feature>
<feature type="transmembrane region" description="Helical" evidence="13">
    <location>
        <begin position="108"/>
        <end position="127"/>
    </location>
</feature>
<dbReference type="PRINTS" id="PR00119">
    <property type="entry name" value="CATATPASE"/>
</dbReference>
<evidence type="ECO:0000256" key="4">
    <source>
        <dbReference type="ARBA" id="ARBA00022692"/>
    </source>
</evidence>
<keyword evidence="4 13" id="KW-0812">Transmembrane</keyword>
<dbReference type="InterPro" id="IPR051014">
    <property type="entry name" value="Cation_Transport_ATPase_IB"/>
</dbReference>
<keyword evidence="10 13" id="KW-0472">Membrane</keyword>
<dbReference type="GO" id="GO:0046872">
    <property type="term" value="F:metal ion binding"/>
    <property type="evidence" value="ECO:0007669"/>
    <property type="project" value="UniProtKB-KW"/>
</dbReference>
<evidence type="ECO:0000256" key="7">
    <source>
        <dbReference type="ARBA" id="ARBA00022840"/>
    </source>
</evidence>
<evidence type="ECO:0000256" key="5">
    <source>
        <dbReference type="ARBA" id="ARBA00022723"/>
    </source>
</evidence>
<gene>
    <name evidence="15" type="ORF">SAMN05660826_01432</name>
</gene>
<keyword evidence="3" id="KW-0104">Cadmium</keyword>
<dbReference type="SUPFAM" id="SSF55008">
    <property type="entry name" value="HMA, heavy metal-associated domain"/>
    <property type="match status" value="1"/>
</dbReference>
<dbReference type="SFLD" id="SFLDG00002">
    <property type="entry name" value="C1.7:_P-type_atpase_like"/>
    <property type="match status" value="1"/>
</dbReference>
<evidence type="ECO:0000256" key="8">
    <source>
        <dbReference type="ARBA" id="ARBA00022967"/>
    </source>
</evidence>
<keyword evidence="9 13" id="KW-1133">Transmembrane helix</keyword>
<keyword evidence="8" id="KW-1278">Translocase</keyword>
<dbReference type="InterPro" id="IPR023214">
    <property type="entry name" value="HAD_sf"/>
</dbReference>
<name>A0A1M7K181_9FIRM</name>
<dbReference type="NCBIfam" id="TIGR01525">
    <property type="entry name" value="ATPase-IB_hvy"/>
    <property type="match status" value="1"/>
</dbReference>
<evidence type="ECO:0000256" key="9">
    <source>
        <dbReference type="ARBA" id="ARBA00022989"/>
    </source>
</evidence>
<keyword evidence="5 13" id="KW-0479">Metal-binding</keyword>
<keyword evidence="7 13" id="KW-0067">ATP-binding</keyword>
<dbReference type="InterPro" id="IPR006121">
    <property type="entry name" value="HMA_dom"/>
</dbReference>
<sequence length="702" mass="75866">MSEKAKEYRVEGITCLDCAAKFEKRIATLPGITKARFDPLAGRLIVEGDADIEEIIKEGLKENYKIMPVKEKTALKNEKFKIDSELLRVVFSSLSILAGFILKMKGLLNLSVPFFLSAVIIGGFVNFKKAFYSLGRLELNINVLMSFAVIGAIAIGELEEAGVVSILFSVSEMLESWTVDNARNSLKKLIEMSPKTARVKKPWGVVEVPVEKVKVGDIVEVLPGEKVSMDGIVVKGASSVNEAAITGESMPVEKAPGDEVFAGTINLNGFLEIKATKLSGESTLAKIVELVKEAEQNRPKIQAFIDRFAAIYTPVVLTLAGILTFLPPILFGYDWHSWIYRGLALLVVSCPCALVLSAPVAVVSAISRAARSGILIKGGEVLEKAGALKVVAFDKTGTLTKGVPVVTDVIPLASSFQEEVLYKAASVERMSEHPIAKAIVKEAQIRKIEMASAVNFTALAGKGTKGVVDGETILIGNERHFGKREMISGEILKELKRIQEEGKTTVLVGTEEKILGIIALSDEVRETGKMAVAKLKGEGIKKTVLLTGDNRTAARAISKIIGVDEHFAELLPHEKVRVLEDLKKEYKDVAMVGDGINDAPALAAATVGIAMGQSGTDVALETADVVLMTDDLIKIALTVSLGKKTRRIIRQNIFISLFLKFAAIAATFPGWLTLYLAIIADMGATLLVTINGMRLLKFKDNF</sequence>
<evidence type="ECO:0000256" key="11">
    <source>
        <dbReference type="ARBA" id="ARBA00039103"/>
    </source>
</evidence>
<dbReference type="InterPro" id="IPR036412">
    <property type="entry name" value="HAD-like_sf"/>
</dbReference>
<dbReference type="InterPro" id="IPR018303">
    <property type="entry name" value="ATPase_P-typ_P_site"/>
</dbReference>
<evidence type="ECO:0000256" key="10">
    <source>
        <dbReference type="ARBA" id="ARBA00023136"/>
    </source>
</evidence>
<feature type="domain" description="HMA" evidence="14">
    <location>
        <begin position="4"/>
        <end position="67"/>
    </location>
</feature>
<keyword evidence="16" id="KW-1185">Reference proteome</keyword>
<dbReference type="Gene3D" id="3.40.50.1000">
    <property type="entry name" value="HAD superfamily/HAD-like"/>
    <property type="match status" value="1"/>
</dbReference>
<dbReference type="PANTHER" id="PTHR48085:SF5">
    <property type="entry name" value="CADMIUM_ZINC-TRANSPORTING ATPASE HMA4-RELATED"/>
    <property type="match status" value="1"/>
</dbReference>
<dbReference type="AlphaFoldDB" id="A0A1M7K181"/>
<dbReference type="SFLD" id="SFLDF00027">
    <property type="entry name" value="p-type_atpase"/>
    <property type="match status" value="1"/>
</dbReference>
<dbReference type="SFLD" id="SFLDS00003">
    <property type="entry name" value="Haloacid_Dehalogenase"/>
    <property type="match status" value="1"/>
</dbReference>
<feature type="transmembrane region" description="Helical" evidence="13">
    <location>
        <begin position="308"/>
        <end position="331"/>
    </location>
</feature>
<protein>
    <recommendedName>
        <fullName evidence="11">Cd(2+)-exporting ATPase</fullName>
        <ecNumber evidence="11">7.2.2.21</ecNumber>
    </recommendedName>
</protein>
<dbReference type="GO" id="GO:0005524">
    <property type="term" value="F:ATP binding"/>
    <property type="evidence" value="ECO:0007669"/>
    <property type="project" value="UniProtKB-UniRule"/>
</dbReference>
<dbReference type="PROSITE" id="PS50846">
    <property type="entry name" value="HMA_2"/>
    <property type="match status" value="1"/>
</dbReference>
<keyword evidence="6 13" id="KW-0547">Nucleotide-binding</keyword>
<dbReference type="Gene3D" id="3.30.70.100">
    <property type="match status" value="1"/>
</dbReference>
<dbReference type="Proteomes" id="UP000184375">
    <property type="component" value="Unassembled WGS sequence"/>
</dbReference>
<evidence type="ECO:0000256" key="13">
    <source>
        <dbReference type="RuleBase" id="RU362081"/>
    </source>
</evidence>
<dbReference type="InterPro" id="IPR036163">
    <property type="entry name" value="HMA_dom_sf"/>
</dbReference>
<dbReference type="InterPro" id="IPR001757">
    <property type="entry name" value="P_typ_ATPase"/>
</dbReference>
<feature type="transmembrane region" description="Helical" evidence="13">
    <location>
        <begin position="86"/>
        <end position="102"/>
    </location>
</feature>
<dbReference type="InterPro" id="IPR008250">
    <property type="entry name" value="ATPase_P-typ_transduc_dom_A_sf"/>
</dbReference>
<dbReference type="PRINTS" id="PR00941">
    <property type="entry name" value="CDATPASE"/>
</dbReference>
<dbReference type="PROSITE" id="PS01229">
    <property type="entry name" value="COF_2"/>
    <property type="match status" value="1"/>
</dbReference>
<evidence type="ECO:0000256" key="2">
    <source>
        <dbReference type="ARBA" id="ARBA00006024"/>
    </source>
</evidence>
<dbReference type="InterPro" id="IPR044492">
    <property type="entry name" value="P_typ_ATPase_HD_dom"/>
</dbReference>
<evidence type="ECO:0000256" key="12">
    <source>
        <dbReference type="ARBA" id="ARBA00049338"/>
    </source>
</evidence>
<dbReference type="NCBIfam" id="TIGR01494">
    <property type="entry name" value="ATPase_P-type"/>
    <property type="match status" value="1"/>
</dbReference>
<dbReference type="InterPro" id="IPR023299">
    <property type="entry name" value="ATPase_P-typ_cyto_dom_N"/>
</dbReference>
<comment type="subcellular location">
    <subcellularLocation>
        <location evidence="1">Cell membrane</location>
        <topology evidence="1">Multi-pass membrane protein</topology>
    </subcellularLocation>
</comment>
<dbReference type="Pfam" id="PF00403">
    <property type="entry name" value="HMA"/>
    <property type="match status" value="1"/>
</dbReference>
<dbReference type="NCBIfam" id="TIGR01512">
    <property type="entry name" value="ATPase-IB2_Cd"/>
    <property type="match status" value="1"/>
</dbReference>
<dbReference type="SUPFAM" id="SSF81653">
    <property type="entry name" value="Calcium ATPase, transduction domain A"/>
    <property type="match status" value="1"/>
</dbReference>
<evidence type="ECO:0000256" key="6">
    <source>
        <dbReference type="ARBA" id="ARBA00022741"/>
    </source>
</evidence>
<dbReference type="CDD" id="cd00371">
    <property type="entry name" value="HMA"/>
    <property type="match status" value="1"/>
</dbReference>
<comment type="similarity">
    <text evidence="2 13">Belongs to the cation transport ATPase (P-type) (TC 3.A.3) family. Type IB subfamily.</text>
</comment>
<dbReference type="NCBIfam" id="TIGR01511">
    <property type="entry name" value="ATPase-IB1_Cu"/>
    <property type="match status" value="1"/>
</dbReference>
<dbReference type="RefSeq" id="WP_073256752.1">
    <property type="nucleotide sequence ID" value="NZ_FRCR01000007.1"/>
</dbReference>
<organism evidence="15 16">
    <name type="scientific">Caldanaerovirga acetigignens</name>
    <dbReference type="NCBI Taxonomy" id="447595"/>
    <lineage>
        <taxon>Bacteria</taxon>
        <taxon>Bacillati</taxon>
        <taxon>Bacillota</taxon>
        <taxon>Clostridia</taxon>
        <taxon>Thermosediminibacterales</taxon>
        <taxon>Thermosediminibacteraceae</taxon>
        <taxon>Caldanaerovirga</taxon>
    </lineage>
</organism>
<dbReference type="SUPFAM" id="SSF81665">
    <property type="entry name" value="Calcium ATPase, transmembrane domain M"/>
    <property type="match status" value="1"/>
</dbReference>
<dbReference type="GO" id="GO:0016887">
    <property type="term" value="F:ATP hydrolysis activity"/>
    <property type="evidence" value="ECO:0007669"/>
    <property type="project" value="InterPro"/>
</dbReference>
<dbReference type="GO" id="GO:0005886">
    <property type="term" value="C:plasma membrane"/>
    <property type="evidence" value="ECO:0007669"/>
    <property type="project" value="UniProtKB-SubCell"/>
</dbReference>
<proteinExistence type="inferred from homology"/>
<dbReference type="InterPro" id="IPR059000">
    <property type="entry name" value="ATPase_P-type_domA"/>
</dbReference>
<dbReference type="Gene3D" id="2.70.150.10">
    <property type="entry name" value="Calcium-transporting ATPase, cytoplasmic transduction domain A"/>
    <property type="match status" value="1"/>
</dbReference>
<dbReference type="Pfam" id="PF00122">
    <property type="entry name" value="E1-E2_ATPase"/>
    <property type="match status" value="1"/>
</dbReference>
<keyword evidence="13" id="KW-1003">Cell membrane</keyword>
<accession>A0A1M7K181</accession>
<dbReference type="Pfam" id="PF00702">
    <property type="entry name" value="Hydrolase"/>
    <property type="match status" value="1"/>
</dbReference>
<evidence type="ECO:0000256" key="3">
    <source>
        <dbReference type="ARBA" id="ARBA00022539"/>
    </source>
</evidence>
<evidence type="ECO:0000256" key="1">
    <source>
        <dbReference type="ARBA" id="ARBA00004651"/>
    </source>
</evidence>
<dbReference type="EMBL" id="FRCR01000007">
    <property type="protein sequence ID" value="SHM59018.1"/>
    <property type="molecule type" value="Genomic_DNA"/>
</dbReference>
<dbReference type="Gene3D" id="3.40.1110.10">
    <property type="entry name" value="Calcium-transporting ATPase, cytoplasmic domain N"/>
    <property type="match status" value="1"/>
</dbReference>
<feature type="transmembrane region" description="Helical" evidence="13">
    <location>
        <begin position="653"/>
        <end position="672"/>
    </location>
</feature>
<evidence type="ECO:0000313" key="15">
    <source>
        <dbReference type="EMBL" id="SHM59018.1"/>
    </source>
</evidence>
<evidence type="ECO:0000259" key="14">
    <source>
        <dbReference type="PROSITE" id="PS50846"/>
    </source>
</evidence>
<dbReference type="GO" id="GO:0008551">
    <property type="term" value="F:P-type cadmium transporter activity"/>
    <property type="evidence" value="ECO:0007669"/>
    <property type="project" value="UniProtKB-EC"/>
</dbReference>
<dbReference type="InterPro" id="IPR027256">
    <property type="entry name" value="P-typ_ATPase_IB"/>
</dbReference>
<dbReference type="PROSITE" id="PS00154">
    <property type="entry name" value="ATPASE_E1_E2"/>
    <property type="match status" value="1"/>
</dbReference>
<dbReference type="SUPFAM" id="SSF56784">
    <property type="entry name" value="HAD-like"/>
    <property type="match status" value="1"/>
</dbReference>